<dbReference type="OrthoDB" id="9775494at2"/>
<dbReference type="PANTHER" id="PTHR33434:SF2">
    <property type="entry name" value="FATTY ACID-BINDING PROTEIN TM_1468"/>
    <property type="match status" value="1"/>
</dbReference>
<name>A0A2V3WLD5_9BACI</name>
<dbReference type="AlphaFoldDB" id="A0A2V3WLD5"/>
<reference evidence="2 3" key="1">
    <citation type="submission" date="2018-05" db="EMBL/GenBank/DDBJ databases">
        <title>Genomic Encyclopedia of Type Strains, Phase IV (KMG-IV): sequencing the most valuable type-strain genomes for metagenomic binning, comparative biology and taxonomic classification.</title>
        <authorList>
            <person name="Goeker M."/>
        </authorList>
    </citation>
    <scope>NUCLEOTIDE SEQUENCE [LARGE SCALE GENOMIC DNA]</scope>
    <source>
        <strain evidence="2 3">DSM 28556</strain>
    </source>
</reference>
<dbReference type="Pfam" id="PF02645">
    <property type="entry name" value="DegV"/>
    <property type="match status" value="1"/>
</dbReference>
<dbReference type="InterPro" id="IPR050270">
    <property type="entry name" value="DegV_domain_contain"/>
</dbReference>
<evidence type="ECO:0000256" key="1">
    <source>
        <dbReference type="ARBA" id="ARBA00023121"/>
    </source>
</evidence>
<dbReference type="Gene3D" id="3.40.50.10170">
    <property type="match status" value="1"/>
</dbReference>
<dbReference type="NCBIfam" id="TIGR00762">
    <property type="entry name" value="DegV"/>
    <property type="match status" value="1"/>
</dbReference>
<sequence length="280" mass="31292">MKVAIVTDSTAYIPENLLEKYHIHTVPLSVVFGDESFREGMDITTAEFYAKVKQSKDLPSTSQPAIGTFIELFEELSKDYDAIISIHLSKKFSGTYEAAKSAGNMVENVKVYPYDSELSAMPQGLYAIAAAEMVQQGKTVDEIITHLDDMKSKTRTYFMVDDLSHLQRGGRLNSAQALLGSLLNIKPILHIVDGLIVPFEKIRTRKKAINRMMSMLEDEAVNKKIVRVVFIHANNEAVVTKLREDFAKNHPEIESIISYFGPVIGTHLGEGSIGVCWYTE</sequence>
<evidence type="ECO:0000313" key="2">
    <source>
        <dbReference type="EMBL" id="PXW89549.1"/>
    </source>
</evidence>
<dbReference type="EMBL" id="QJJQ01000002">
    <property type="protein sequence ID" value="PXW89549.1"/>
    <property type="molecule type" value="Genomic_DNA"/>
</dbReference>
<dbReference type="PANTHER" id="PTHR33434">
    <property type="entry name" value="DEGV DOMAIN-CONTAINING PROTEIN DR_1986-RELATED"/>
    <property type="match status" value="1"/>
</dbReference>
<dbReference type="SUPFAM" id="SSF82549">
    <property type="entry name" value="DAK1/DegV-like"/>
    <property type="match status" value="1"/>
</dbReference>
<dbReference type="InterPro" id="IPR003797">
    <property type="entry name" value="DegV"/>
</dbReference>
<dbReference type="RefSeq" id="WP_110394259.1">
    <property type="nucleotide sequence ID" value="NZ_JADIJL010000001.1"/>
</dbReference>
<keyword evidence="3" id="KW-1185">Reference proteome</keyword>
<dbReference type="Gene3D" id="3.30.1180.10">
    <property type="match status" value="1"/>
</dbReference>
<dbReference type="Proteomes" id="UP000247978">
    <property type="component" value="Unassembled WGS sequence"/>
</dbReference>
<dbReference type="PROSITE" id="PS51482">
    <property type="entry name" value="DEGV"/>
    <property type="match status" value="1"/>
</dbReference>
<dbReference type="InterPro" id="IPR043168">
    <property type="entry name" value="DegV_C"/>
</dbReference>
<evidence type="ECO:0000313" key="3">
    <source>
        <dbReference type="Proteomes" id="UP000247978"/>
    </source>
</evidence>
<gene>
    <name evidence="2" type="ORF">DFR56_102327</name>
</gene>
<comment type="caution">
    <text evidence="2">The sequence shown here is derived from an EMBL/GenBank/DDBJ whole genome shotgun (WGS) entry which is preliminary data.</text>
</comment>
<dbReference type="GO" id="GO:0008289">
    <property type="term" value="F:lipid binding"/>
    <property type="evidence" value="ECO:0007669"/>
    <property type="project" value="UniProtKB-KW"/>
</dbReference>
<proteinExistence type="predicted"/>
<protein>
    <submittedName>
        <fullName evidence="2">DegV family protein with EDD domain</fullName>
    </submittedName>
</protein>
<organism evidence="2 3">
    <name type="scientific">Pseudogracilibacillus auburnensis</name>
    <dbReference type="NCBI Taxonomy" id="1494959"/>
    <lineage>
        <taxon>Bacteria</taxon>
        <taxon>Bacillati</taxon>
        <taxon>Bacillota</taxon>
        <taxon>Bacilli</taxon>
        <taxon>Bacillales</taxon>
        <taxon>Bacillaceae</taxon>
        <taxon>Pseudogracilibacillus</taxon>
    </lineage>
</organism>
<keyword evidence="1" id="KW-0446">Lipid-binding</keyword>
<accession>A0A2V3WLD5</accession>